<dbReference type="RefSeq" id="WP_178618579.1">
    <property type="nucleotide sequence ID" value="NZ_JACRSS010000001.1"/>
</dbReference>
<sequence length="96" mass="10755">MKKDAKSKKKRIQAAEFFEFPPDVVLHGVNLHIFENAGCVIESYTDILSYTQERIRVQTKIGGICLEGEGFSLEVLTADSISVTGRISKIIYEDFA</sequence>
<dbReference type="InterPro" id="IPR038705">
    <property type="entry name" value="YabP_sf"/>
</dbReference>
<name>A0A926HW38_9FIRM</name>
<organism evidence="1 2">
    <name type="scientific">Guopingia tenuis</name>
    <dbReference type="NCBI Taxonomy" id="2763656"/>
    <lineage>
        <taxon>Bacteria</taxon>
        <taxon>Bacillati</taxon>
        <taxon>Bacillota</taxon>
        <taxon>Clostridia</taxon>
        <taxon>Christensenellales</taxon>
        <taxon>Christensenellaceae</taxon>
        <taxon>Guopingia</taxon>
    </lineage>
</organism>
<comment type="caution">
    <text evidence="1">The sequence shown here is derived from an EMBL/GenBank/DDBJ whole genome shotgun (WGS) entry which is preliminary data.</text>
</comment>
<dbReference type="InterPro" id="IPR022476">
    <property type="entry name" value="Spore_YabP/YqfC"/>
</dbReference>
<evidence type="ECO:0000313" key="1">
    <source>
        <dbReference type="EMBL" id="MBC8537948.1"/>
    </source>
</evidence>
<dbReference type="Pfam" id="PF07873">
    <property type="entry name" value="YabP"/>
    <property type="match status" value="1"/>
</dbReference>
<dbReference type="Gene3D" id="2.60.40.2000">
    <property type="match status" value="1"/>
</dbReference>
<dbReference type="Proteomes" id="UP000617951">
    <property type="component" value="Unassembled WGS sequence"/>
</dbReference>
<reference evidence="1" key="1">
    <citation type="submission" date="2020-08" db="EMBL/GenBank/DDBJ databases">
        <title>Genome public.</title>
        <authorList>
            <person name="Liu C."/>
            <person name="Sun Q."/>
        </authorList>
    </citation>
    <scope>NUCLEOTIDE SEQUENCE</scope>
    <source>
        <strain evidence="1">NSJ-63</strain>
    </source>
</reference>
<proteinExistence type="predicted"/>
<protein>
    <submittedName>
        <fullName evidence="1">YabP/YqfC family sporulation protein</fullName>
    </submittedName>
</protein>
<gene>
    <name evidence="1" type="ORF">H8693_03230</name>
</gene>
<evidence type="ECO:0000313" key="2">
    <source>
        <dbReference type="Proteomes" id="UP000617951"/>
    </source>
</evidence>
<accession>A0A926HW38</accession>
<dbReference type="EMBL" id="JACRSS010000001">
    <property type="protein sequence ID" value="MBC8537948.1"/>
    <property type="molecule type" value="Genomic_DNA"/>
</dbReference>
<dbReference type="AlphaFoldDB" id="A0A926HW38"/>
<keyword evidence="2" id="KW-1185">Reference proteome</keyword>